<dbReference type="Proteomes" id="UP000236311">
    <property type="component" value="Unassembled WGS sequence"/>
</dbReference>
<dbReference type="RefSeq" id="WP_103241248.1">
    <property type="nucleotide sequence ID" value="NZ_JANJZD010000021.1"/>
</dbReference>
<keyword evidence="2" id="KW-1185">Reference proteome</keyword>
<dbReference type="EMBL" id="OFSM01000023">
    <property type="protein sequence ID" value="SOY31246.1"/>
    <property type="molecule type" value="Genomic_DNA"/>
</dbReference>
<dbReference type="AlphaFoldDB" id="A0A2K4ZLG3"/>
<gene>
    <name evidence="1" type="ORF">AMURIS_03982</name>
</gene>
<organism evidence="1 2">
    <name type="scientific">Acetatifactor muris</name>
    <dbReference type="NCBI Taxonomy" id="879566"/>
    <lineage>
        <taxon>Bacteria</taxon>
        <taxon>Bacillati</taxon>
        <taxon>Bacillota</taxon>
        <taxon>Clostridia</taxon>
        <taxon>Lachnospirales</taxon>
        <taxon>Lachnospiraceae</taxon>
        <taxon>Acetatifactor</taxon>
    </lineage>
</organism>
<name>A0A2K4ZLG3_9FIRM</name>
<evidence type="ECO:0000313" key="2">
    <source>
        <dbReference type="Proteomes" id="UP000236311"/>
    </source>
</evidence>
<evidence type="ECO:0000313" key="1">
    <source>
        <dbReference type="EMBL" id="SOY31246.1"/>
    </source>
</evidence>
<accession>A0A2K4ZLG3</accession>
<reference evidence="1 2" key="1">
    <citation type="submission" date="2018-01" db="EMBL/GenBank/DDBJ databases">
        <authorList>
            <person name="Gaut B.S."/>
            <person name="Morton B.R."/>
            <person name="Clegg M.T."/>
            <person name="Duvall M.R."/>
        </authorList>
    </citation>
    <scope>NUCLEOTIDE SEQUENCE [LARGE SCALE GENOMIC DNA]</scope>
    <source>
        <strain evidence="1">GP69</strain>
    </source>
</reference>
<proteinExistence type="predicted"/>
<sequence>MNVQDVKELLCTYRGELIDCCLYFYNIVKEEPYERQIECFQTLCEEYGSIKSNETVILEKAIEKKELDILTDQYGEYVDEVLNSLLKKAYSETYSSRQFYHNLWAAFINGGIITSSKEFAFAIYYVIIDRKIPYFVLEQGLQMDNKMFENYMIENREVIAKLRFILNRSFTQKTEEASLLVRELTQLNTFEEQVIAMVAILSTLRDEQKRLKKFLNRIIDGQ</sequence>
<protein>
    <submittedName>
        <fullName evidence="1">Uncharacterized protein</fullName>
    </submittedName>
</protein>
<dbReference type="OrthoDB" id="2051925at2"/>